<name>A0A8X6TWQ6_NEPPI</name>
<dbReference type="AlphaFoldDB" id="A0A8X6TWQ6"/>
<dbReference type="EMBL" id="BMAW01018392">
    <property type="protein sequence ID" value="GFT58225.1"/>
    <property type="molecule type" value="Genomic_DNA"/>
</dbReference>
<reference evidence="1" key="1">
    <citation type="submission" date="2020-08" db="EMBL/GenBank/DDBJ databases">
        <title>Multicomponent nature underlies the extraordinary mechanical properties of spider dragline silk.</title>
        <authorList>
            <person name="Kono N."/>
            <person name="Nakamura H."/>
            <person name="Mori M."/>
            <person name="Yoshida Y."/>
            <person name="Ohtoshi R."/>
            <person name="Malay A.D."/>
            <person name="Moran D.A.P."/>
            <person name="Tomita M."/>
            <person name="Numata K."/>
            <person name="Arakawa K."/>
        </authorList>
    </citation>
    <scope>NUCLEOTIDE SEQUENCE</scope>
</reference>
<evidence type="ECO:0000313" key="1">
    <source>
        <dbReference type="EMBL" id="GFT58225.1"/>
    </source>
</evidence>
<proteinExistence type="predicted"/>
<sequence length="83" mass="9076">MQDEKPVVTPLDPNSKLSKGLYASSEKTLTDFAFSGVEVTTAFRVIPTSNGMTFFDVTSGLSVTVTSRVIWGTTYEFTFGLVR</sequence>
<protein>
    <submittedName>
        <fullName evidence="1">Uncharacterized protein</fullName>
    </submittedName>
</protein>
<gene>
    <name evidence="1" type="ORF">NPIL_71721</name>
</gene>
<evidence type="ECO:0000313" key="2">
    <source>
        <dbReference type="Proteomes" id="UP000887013"/>
    </source>
</evidence>
<comment type="caution">
    <text evidence="1">The sequence shown here is derived from an EMBL/GenBank/DDBJ whole genome shotgun (WGS) entry which is preliminary data.</text>
</comment>
<dbReference type="Proteomes" id="UP000887013">
    <property type="component" value="Unassembled WGS sequence"/>
</dbReference>
<accession>A0A8X6TWQ6</accession>
<organism evidence="1 2">
    <name type="scientific">Nephila pilipes</name>
    <name type="common">Giant wood spider</name>
    <name type="synonym">Nephila maculata</name>
    <dbReference type="NCBI Taxonomy" id="299642"/>
    <lineage>
        <taxon>Eukaryota</taxon>
        <taxon>Metazoa</taxon>
        <taxon>Ecdysozoa</taxon>
        <taxon>Arthropoda</taxon>
        <taxon>Chelicerata</taxon>
        <taxon>Arachnida</taxon>
        <taxon>Araneae</taxon>
        <taxon>Araneomorphae</taxon>
        <taxon>Entelegynae</taxon>
        <taxon>Araneoidea</taxon>
        <taxon>Nephilidae</taxon>
        <taxon>Nephila</taxon>
    </lineage>
</organism>
<keyword evidence="2" id="KW-1185">Reference proteome</keyword>